<dbReference type="EMBL" id="QMGS01000097">
    <property type="protein sequence ID" value="RMW80785.1"/>
    <property type="molecule type" value="Genomic_DNA"/>
</dbReference>
<evidence type="ECO:0000313" key="2">
    <source>
        <dbReference type="Proteomes" id="UP000274211"/>
    </source>
</evidence>
<evidence type="ECO:0000313" key="1">
    <source>
        <dbReference type="EMBL" id="RMW80785.1"/>
    </source>
</evidence>
<reference evidence="1 2" key="1">
    <citation type="journal article" date="2019" name="J. Oral Microbiol.">
        <title>Role of OmpA1 and OmpA2 in Aggregatibacter actinomycetemcomitans and Aggregatibacter aphrophilus serum resistance.</title>
        <authorList>
            <person name="Lindholm M."/>
            <person name="Min Aung K."/>
            <person name="Nyunt Wai S."/>
            <person name="Oscarsson J."/>
        </authorList>
    </citation>
    <scope>NUCLEOTIDE SEQUENCE [LARGE SCALE GENOMIC DNA]</scope>
    <source>
        <strain evidence="1 2">HK83</strain>
    </source>
</reference>
<organism evidence="1 2">
    <name type="scientific">Aggregatibacter aphrophilus</name>
    <name type="common">Haemophilus aphrophilus</name>
    <dbReference type="NCBI Taxonomy" id="732"/>
    <lineage>
        <taxon>Bacteria</taxon>
        <taxon>Pseudomonadati</taxon>
        <taxon>Pseudomonadota</taxon>
        <taxon>Gammaproteobacteria</taxon>
        <taxon>Pasteurellales</taxon>
        <taxon>Pasteurellaceae</taxon>
        <taxon>Aggregatibacter</taxon>
    </lineage>
</organism>
<gene>
    <name evidence="1" type="ORF">DOL88_09855</name>
</gene>
<keyword evidence="2" id="KW-1185">Reference proteome</keyword>
<proteinExistence type="predicted"/>
<protein>
    <recommendedName>
        <fullName evidence="3">Restriction endonuclease type IV Mrr domain-containing protein</fullName>
    </recommendedName>
</protein>
<name>A0ABX9VTH8_AGGAP</name>
<sequence length="350" mass="40216">MNRNLEKGIEFEELLRAYFLRSGMYVVRSIPIIRQGFDLSDIDIWLYDKPTGLSRRVQILDAKFKNKPKAIDRIFWTKGISELLNVDGAYIATTDKRSLVKYVGRDLGMSVLDGNDLNRLNKSNKIFFPDRLKEEEFTSFINKIDKAKHNKELSIIYKDLKSALIEKFGVGSINRALNTFSYLVSKCIESHPNSDAANIYIRLAYFSASIVLISIDFCLSKVSLRGLEEQKTTLANIIRYGNEDISNGLEKIRIASALIEKYLPNGRALSQTMLNDINQDYERINAEMIVEHVINKKDSLYTLGCNLEMKAFSRELCGFDDLSIDEKSFLGTLIDFSELQRNRFAESWYK</sequence>
<evidence type="ECO:0008006" key="3">
    <source>
        <dbReference type="Google" id="ProtNLM"/>
    </source>
</evidence>
<dbReference type="RefSeq" id="WP_050692678.1">
    <property type="nucleotide sequence ID" value="NZ_CP012067.1"/>
</dbReference>
<comment type="caution">
    <text evidence="1">The sequence shown here is derived from an EMBL/GenBank/DDBJ whole genome shotgun (WGS) entry which is preliminary data.</text>
</comment>
<accession>A0ABX9VTH8</accession>
<dbReference type="Proteomes" id="UP000274211">
    <property type="component" value="Unassembled WGS sequence"/>
</dbReference>